<evidence type="ECO:0000256" key="14">
    <source>
        <dbReference type="ARBA" id="ARBA00023075"/>
    </source>
</evidence>
<evidence type="ECO:0000256" key="5">
    <source>
        <dbReference type="ARBA" id="ARBA00021008"/>
    </source>
</evidence>
<feature type="transmembrane region" description="Helical" evidence="18">
    <location>
        <begin position="264"/>
        <end position="286"/>
    </location>
</feature>
<evidence type="ECO:0000256" key="13">
    <source>
        <dbReference type="ARBA" id="ARBA00023027"/>
    </source>
</evidence>
<dbReference type="PRINTS" id="PR01436">
    <property type="entry name" value="NADHDHGNASE2"/>
</dbReference>
<comment type="function">
    <text evidence="1">Core subunit of the mitochondrial membrane respiratory chain NADH dehydrogenase (Complex I) that is believed to belong to the minimal assembly required for catalysis. Complex I functions in the transfer of electrons from NADH to the respiratory chain. The immediate electron acceptor for the enzyme is believed to be ubiquinone.</text>
</comment>
<feature type="transmembrane region" description="Helical" evidence="18">
    <location>
        <begin position="190"/>
        <end position="209"/>
    </location>
</feature>
<dbReference type="Pfam" id="PF00361">
    <property type="entry name" value="Proton_antipo_M"/>
    <property type="match status" value="1"/>
</dbReference>
<keyword evidence="6" id="KW-0813">Transport</keyword>
<feature type="transmembrane region" description="Helical" evidence="18">
    <location>
        <begin position="83"/>
        <end position="105"/>
    </location>
</feature>
<protein>
    <recommendedName>
        <fullName evidence="5 18">NADH-ubiquinone oxidoreductase chain 2</fullName>
        <ecNumber evidence="4 18">7.1.1.2</ecNumber>
    </recommendedName>
</protein>
<dbReference type="InterPro" id="IPR001750">
    <property type="entry name" value="ND/Mrp_TM"/>
</dbReference>
<feature type="transmembrane region" description="Helical" evidence="18">
    <location>
        <begin position="230"/>
        <end position="252"/>
    </location>
</feature>
<dbReference type="EMBL" id="KX035149">
    <property type="protein sequence ID" value="AOY39331.1"/>
    <property type="molecule type" value="Genomic_DNA"/>
</dbReference>
<comment type="catalytic activity">
    <reaction evidence="17 18">
        <text>a ubiquinone + NADH + 5 H(+)(in) = a ubiquinol + NAD(+) + 4 H(+)(out)</text>
        <dbReference type="Rhea" id="RHEA:29091"/>
        <dbReference type="Rhea" id="RHEA-COMP:9565"/>
        <dbReference type="Rhea" id="RHEA-COMP:9566"/>
        <dbReference type="ChEBI" id="CHEBI:15378"/>
        <dbReference type="ChEBI" id="CHEBI:16389"/>
        <dbReference type="ChEBI" id="CHEBI:17976"/>
        <dbReference type="ChEBI" id="CHEBI:57540"/>
        <dbReference type="ChEBI" id="CHEBI:57945"/>
        <dbReference type="EC" id="7.1.1.2"/>
    </reaction>
</comment>
<proteinExistence type="inferred from homology"/>
<dbReference type="EC" id="7.1.1.2" evidence="4 18"/>
<evidence type="ECO:0000256" key="10">
    <source>
        <dbReference type="ARBA" id="ARBA00022967"/>
    </source>
</evidence>
<evidence type="ECO:0000256" key="7">
    <source>
        <dbReference type="ARBA" id="ARBA00022660"/>
    </source>
</evidence>
<accession>A0A343A453</accession>
<comment type="function">
    <text evidence="18">Core subunit of the mitochondrial membrane respiratory chain NADH dehydrogenase (Complex I) which catalyzes electron transfer from NADH through the respiratory chain, using ubiquinone as an electron acceptor. Essential for the catalytic activity and assembly of complex I.</text>
</comment>
<evidence type="ECO:0000259" key="19">
    <source>
        <dbReference type="Pfam" id="PF00361"/>
    </source>
</evidence>
<evidence type="ECO:0000256" key="4">
    <source>
        <dbReference type="ARBA" id="ARBA00012944"/>
    </source>
</evidence>
<evidence type="ECO:0000256" key="11">
    <source>
        <dbReference type="ARBA" id="ARBA00022982"/>
    </source>
</evidence>
<keyword evidence="15 18" id="KW-0496">Mitochondrion</keyword>
<dbReference type="GO" id="GO:0006120">
    <property type="term" value="P:mitochondrial electron transport, NADH to ubiquinone"/>
    <property type="evidence" value="ECO:0007669"/>
    <property type="project" value="InterPro"/>
</dbReference>
<comment type="similarity">
    <text evidence="3 18">Belongs to the complex I subunit 2 family.</text>
</comment>
<comment type="subcellular location">
    <subcellularLocation>
        <location evidence="2 18">Mitochondrion inner membrane</location>
        <topology evidence="2 18">Multi-pass membrane protein</topology>
    </subcellularLocation>
</comment>
<keyword evidence="7 18" id="KW-0679">Respiratory chain</keyword>
<keyword evidence="14 18" id="KW-0830">Ubiquinone</keyword>
<dbReference type="AlphaFoldDB" id="A0A343A453"/>
<geneLocation type="mitochondrion" evidence="20"/>
<dbReference type="PANTHER" id="PTHR46552">
    <property type="entry name" value="NADH-UBIQUINONE OXIDOREDUCTASE CHAIN 2"/>
    <property type="match status" value="1"/>
</dbReference>
<feature type="transmembrane region" description="Helical" evidence="18">
    <location>
        <begin position="52"/>
        <end position="71"/>
    </location>
</feature>
<evidence type="ECO:0000256" key="17">
    <source>
        <dbReference type="ARBA" id="ARBA00049551"/>
    </source>
</evidence>
<gene>
    <name evidence="20" type="primary">nad2</name>
</gene>
<evidence type="ECO:0000256" key="18">
    <source>
        <dbReference type="RuleBase" id="RU003403"/>
    </source>
</evidence>
<evidence type="ECO:0000256" key="16">
    <source>
        <dbReference type="ARBA" id="ARBA00023136"/>
    </source>
</evidence>
<evidence type="ECO:0000256" key="2">
    <source>
        <dbReference type="ARBA" id="ARBA00004448"/>
    </source>
</evidence>
<keyword evidence="13 18" id="KW-0520">NAD</keyword>
<evidence type="ECO:0000256" key="3">
    <source>
        <dbReference type="ARBA" id="ARBA00007012"/>
    </source>
</evidence>
<evidence type="ECO:0000256" key="9">
    <source>
        <dbReference type="ARBA" id="ARBA00022792"/>
    </source>
</evidence>
<evidence type="ECO:0000256" key="15">
    <source>
        <dbReference type="ARBA" id="ARBA00023128"/>
    </source>
</evidence>
<reference evidence="20" key="1">
    <citation type="submission" date="2016-04" db="EMBL/GenBank/DDBJ databases">
        <title>Mitochondria of unsequenced beetle families.</title>
        <authorList>
            <person name="Linard B."/>
            <person name="Andujar C."/>
            <person name="Arribas P."/>
            <person name="Vogler A.P."/>
        </authorList>
    </citation>
    <scope>NUCLEOTIDE SEQUENCE</scope>
</reference>
<evidence type="ECO:0000256" key="8">
    <source>
        <dbReference type="ARBA" id="ARBA00022692"/>
    </source>
</evidence>
<keyword evidence="9 18" id="KW-0999">Mitochondrion inner membrane</keyword>
<evidence type="ECO:0000313" key="20">
    <source>
        <dbReference type="EMBL" id="AOY39331.1"/>
    </source>
</evidence>
<feature type="domain" description="NADH:quinone oxidoreductase/Mrp antiporter transmembrane" evidence="19">
    <location>
        <begin position="16"/>
        <end position="277"/>
    </location>
</feature>
<keyword evidence="16 18" id="KW-0472">Membrane</keyword>
<keyword evidence="10 18" id="KW-1278">Translocase</keyword>
<dbReference type="GO" id="GO:0008137">
    <property type="term" value="F:NADH dehydrogenase (ubiquinone) activity"/>
    <property type="evidence" value="ECO:0007669"/>
    <property type="project" value="UniProtKB-EC"/>
</dbReference>
<dbReference type="PANTHER" id="PTHR46552:SF1">
    <property type="entry name" value="NADH-UBIQUINONE OXIDOREDUCTASE CHAIN 2"/>
    <property type="match status" value="1"/>
</dbReference>
<evidence type="ECO:0000256" key="12">
    <source>
        <dbReference type="ARBA" id="ARBA00022989"/>
    </source>
</evidence>
<name>A0A343A453_9CUCU</name>
<keyword evidence="12 18" id="KW-1133">Transmembrane helix</keyword>
<evidence type="ECO:0000256" key="6">
    <source>
        <dbReference type="ARBA" id="ARBA00022448"/>
    </source>
</evidence>
<evidence type="ECO:0000256" key="1">
    <source>
        <dbReference type="ARBA" id="ARBA00003257"/>
    </source>
</evidence>
<keyword evidence="11 18" id="KW-0249">Electron transport</keyword>
<keyword evidence="8 18" id="KW-0812">Transmembrane</keyword>
<sequence>MFFNIMIMGSMISISSYSWLNMWIGLEINLMAIIPLMSSIKNIYASEASMKYFITQALASTILLFSLILMNNKSNFFPYFNNYMIMMLNSSLLTKMGAAPFHFWFPEVMNGLNWNNCMILLTWQKLAPMILFMYNINMTMFNSIIIIMSSTMGSLMGLNQTSLRKIIAYSSINHISWMIASMLYSQYIWLIYFITYSIITINIIIFFKISNNYNLTQLINSFNKNKMIKLTLMMNFLSLGGLPPFIGFLPKWLTINLLIYNNHFMISLILILMSLITLFFYLRLSFSSLMIYSNESLKLINFQFKYFFMYSNILNLSSLIYCSFMFNFM</sequence>
<dbReference type="InterPro" id="IPR003917">
    <property type="entry name" value="NADH_UbQ_OxRdtase_chain2"/>
</dbReference>
<feature type="transmembrane region" description="Helical" evidence="18">
    <location>
        <begin position="307"/>
        <end position="326"/>
    </location>
</feature>
<dbReference type="InterPro" id="IPR050175">
    <property type="entry name" value="Complex_I_Subunit_2"/>
</dbReference>
<organism evidence="20">
    <name type="scientific">Uleiota sp. BMNH 833935</name>
    <dbReference type="NCBI Taxonomy" id="1903802"/>
    <lineage>
        <taxon>Eukaryota</taxon>
        <taxon>Metazoa</taxon>
        <taxon>Ecdysozoa</taxon>
        <taxon>Arthropoda</taxon>
        <taxon>Hexapoda</taxon>
        <taxon>Insecta</taxon>
        <taxon>Pterygota</taxon>
        <taxon>Neoptera</taxon>
        <taxon>Endopterygota</taxon>
        <taxon>Coleoptera</taxon>
        <taxon>Polyphaga</taxon>
        <taxon>Cucujiformia</taxon>
        <taxon>Silvanidae</taxon>
        <taxon>Brontinae</taxon>
        <taxon>Uleiota</taxon>
    </lineage>
</organism>
<dbReference type="GO" id="GO:0005743">
    <property type="term" value="C:mitochondrial inner membrane"/>
    <property type="evidence" value="ECO:0007669"/>
    <property type="project" value="UniProtKB-SubCell"/>
</dbReference>